<dbReference type="Pfam" id="PF22486">
    <property type="entry name" value="MATH_2"/>
    <property type="match status" value="2"/>
</dbReference>
<keyword evidence="7" id="KW-0597">Phosphoprotein</keyword>
<evidence type="ECO:0000256" key="3">
    <source>
        <dbReference type="ARBA" id="ARBA00008901"/>
    </source>
</evidence>
<dbReference type="EMBL" id="VEVO01000022">
    <property type="protein sequence ID" value="KAF0023111.1"/>
    <property type="molecule type" value="Genomic_DNA"/>
</dbReference>
<evidence type="ECO:0000259" key="30">
    <source>
        <dbReference type="PROSITE" id="PS51180"/>
    </source>
</evidence>
<dbReference type="PRINTS" id="PR00020">
    <property type="entry name" value="MAMDOMAIN"/>
</dbReference>
<evidence type="ECO:0000256" key="13">
    <source>
        <dbReference type="ARBA" id="ARBA00022833"/>
    </source>
</evidence>
<dbReference type="Gene3D" id="3.40.390.10">
    <property type="entry name" value="Collagenase (Catalytic Domain)"/>
    <property type="match status" value="1"/>
</dbReference>
<feature type="active site" evidence="24">
    <location>
        <position position="597"/>
    </location>
</feature>
<comment type="subunit">
    <text evidence="22">Homotetramer consisting of disulfide-linked beta subunits, or heterotetramer of two alpha and two beta subunits formed by non-covalent association of two disulfide-linked heterodimers. Interacts with MBL2 through its carbohydrate moiety. This interaction may inhibit its catalytic activity. Interacts with TSPAN8.</text>
</comment>
<dbReference type="FunFam" id="3.40.390.10:FF:000015">
    <property type="entry name" value="Meprin A subunit"/>
    <property type="match status" value="1"/>
</dbReference>
<dbReference type="InterPro" id="IPR028260">
    <property type="entry name" value="FAM177"/>
</dbReference>
<evidence type="ECO:0000256" key="20">
    <source>
        <dbReference type="ARBA" id="ARBA00023198"/>
    </source>
</evidence>
<evidence type="ECO:0000256" key="11">
    <source>
        <dbReference type="ARBA" id="ARBA00022729"/>
    </source>
</evidence>
<evidence type="ECO:0000256" key="9">
    <source>
        <dbReference type="ARBA" id="ARBA00022692"/>
    </source>
</evidence>
<evidence type="ECO:0000256" key="14">
    <source>
        <dbReference type="ARBA" id="ARBA00022989"/>
    </source>
</evidence>
<dbReference type="InterPro" id="IPR002083">
    <property type="entry name" value="MATH/TRAF_dom"/>
</dbReference>
<keyword evidence="6 23" id="KW-0245">EGF-like domain</keyword>
<dbReference type="GO" id="GO:0006954">
    <property type="term" value="P:inflammatory response"/>
    <property type="evidence" value="ECO:0007669"/>
    <property type="project" value="UniProtKB-KW"/>
</dbReference>
<dbReference type="InterPro" id="IPR001506">
    <property type="entry name" value="Peptidase_M12A"/>
</dbReference>
<keyword evidence="15 24" id="KW-0482">Metalloprotease</keyword>
<dbReference type="Pfam" id="PF01400">
    <property type="entry name" value="Astacin"/>
    <property type="match status" value="1"/>
</dbReference>
<keyword evidence="20" id="KW-0395">Inflammatory response</keyword>
<dbReference type="PANTHER" id="PTHR23032:SF13">
    <property type="entry name" value="BRO1 DOMAIN-CONTAINING PROTEIN BROX"/>
    <property type="match status" value="1"/>
</dbReference>
<feature type="domain" description="BRO1" evidence="30">
    <location>
        <begin position="102"/>
        <end position="469"/>
    </location>
</feature>
<evidence type="ECO:0000256" key="5">
    <source>
        <dbReference type="ARBA" id="ARBA00022525"/>
    </source>
</evidence>
<dbReference type="PROSITE" id="PS00740">
    <property type="entry name" value="MAM_1"/>
    <property type="match status" value="2"/>
</dbReference>
<dbReference type="PROSITE" id="PS51864">
    <property type="entry name" value="ASTACIN"/>
    <property type="match status" value="1"/>
</dbReference>
<feature type="binding site" evidence="24">
    <location>
        <position position="600"/>
    </location>
    <ligand>
        <name>Zn(2+)</name>
        <dbReference type="ChEBI" id="CHEBI:29105"/>
        <note>catalytic</note>
    </ligand>
</feature>
<proteinExistence type="inferred from homology"/>
<gene>
    <name evidence="32" type="ORF">F2P81_023741</name>
</gene>
<dbReference type="Gene3D" id="2.60.120.200">
    <property type="match status" value="2"/>
</dbReference>
<keyword evidence="13 24" id="KW-0862">Zinc</keyword>
<dbReference type="InterPro" id="IPR013320">
    <property type="entry name" value="ConA-like_dom_sf"/>
</dbReference>
<dbReference type="Pfam" id="PF14774">
    <property type="entry name" value="FAM177"/>
    <property type="match status" value="1"/>
</dbReference>
<evidence type="ECO:0000256" key="17">
    <source>
        <dbReference type="ARBA" id="ARBA00023145"/>
    </source>
</evidence>
<evidence type="ECO:0000313" key="33">
    <source>
        <dbReference type="Proteomes" id="UP000438429"/>
    </source>
</evidence>
<keyword evidence="10 24" id="KW-0479">Metal-binding</keyword>
<keyword evidence="4" id="KW-1003">Cell membrane</keyword>
<evidence type="ECO:0000256" key="19">
    <source>
        <dbReference type="ARBA" id="ARBA00023180"/>
    </source>
</evidence>
<dbReference type="InterPro" id="IPR000742">
    <property type="entry name" value="EGF"/>
</dbReference>
<accession>A0A6A4RVE3</accession>
<dbReference type="Pfam" id="PF00629">
    <property type="entry name" value="MAM"/>
    <property type="match status" value="2"/>
</dbReference>
<keyword evidence="16 26" id="KW-0472">Membrane</keyword>
<organism evidence="32 33">
    <name type="scientific">Scophthalmus maximus</name>
    <name type="common">Turbot</name>
    <name type="synonym">Psetta maxima</name>
    <dbReference type="NCBI Taxonomy" id="52904"/>
    <lineage>
        <taxon>Eukaryota</taxon>
        <taxon>Metazoa</taxon>
        <taxon>Chordata</taxon>
        <taxon>Craniata</taxon>
        <taxon>Vertebrata</taxon>
        <taxon>Euteleostomi</taxon>
        <taxon>Actinopterygii</taxon>
        <taxon>Neopterygii</taxon>
        <taxon>Teleostei</taxon>
        <taxon>Neoteleostei</taxon>
        <taxon>Acanthomorphata</taxon>
        <taxon>Carangaria</taxon>
        <taxon>Pleuronectiformes</taxon>
        <taxon>Pleuronectoidei</taxon>
        <taxon>Scophthalmidae</taxon>
        <taxon>Scophthalmus</taxon>
    </lineage>
</organism>
<sequence length="1420" mass="159195">MSRSKPGTKEEPIGNLRMAHWFHRNPLKATAPVSFNFYGVAGSPAANKICNDLRTTRARLLEMFTDVTCNPEMMKNATDAYFSLLQGFISSLDGTTQENKMRFIQNFKWTDTLQGNTPSAQQDAVFELVSMAFNVAVWYTKFASRLAGKENITEPEAKDVHRSLKLSAGIFKNLKEVHIPRLITPAEKGRDLESRVIDAYIIQCQAEAQEVTIARAIELKHNATLIAALAFETANFYQKADHTLNTLEPECSSKWRKYLQLKWHFYMAYAYCYHGQTLLASDKCGEAIRSLQEAEKCYSRAEALCKEYRQTKGPGTTAKPSEQLFFLKLGGVIKNTLEKCQRENGFIYFHKVPAEAPQLELKASYGLAEPVPFELPPLGEQCTAEVYATFDLTKGAKNEKEVCSRDTEFAGPAPSGQRKIIHFASGETLEEESSACDFFGERLAGALGLNAAKYQYAIDQHRSGREIPVSPREYEVYENGEDENPILNLGSDANLFEGDILLPEGRNALIDKIYRWKFPIPYILGDDLDLNAKGCVHQAFEMYRLKSCIDFKPYEGEKTFIKFEKRGGCFSSVGDQQTGQILSLGSGCDHKAVIEHELLHALGFYHEQSRTDRDDYVDIWLDQVTPGLQHNFNKYNDDFITDQNTPYDYESIMHYRPFSFNKNESIPTITTKIPEFYNIIGQYLDFSKMDTLRLNRMYNCSGPLTLLDQCAFEYASICGMIQASSDDADWVHTKSRVGAEDHTLLGKCRDSGYFMHFSTMNGKSEESALLESRILYPKRKLQCLQFFYKMTGSPKDRLVIWVKTDDGTGSIRRMRKIHTIYADSDHTWKIAHVPLEEGAKFRYAFQAVRGDPSLSAGGIYVDDISLTETRCPNAVWRIQNFTKIMETADVDTVINSPRFYSPEGYGYGVSVRPLTTYTDYTGNYTGLYFHLISGENDVVMQWPAVNRQATLVVMDQDPDIKLRMSTARSLTTDMMKTNTHTLLDQCSFELINICGMIQNENDNADWVQTLSGPADADHTLAGRCRDSGYFMKFDTSSGVVGSSALLESRILFPKRDEQCLQFFYRMSGAAGDKLVIWIRTDDGTGTVRNVRKIHTITGDGDDAWKIAHVTLKVTEKFRFFFQGVRGSSNSSGAVSIDDITLTETSCPSAVWQIHNFTGLLTAAPPGSAVISQCFYNSEGYSFGISVYPNGKNIDYPNYVGMTVHLCSGENDAVMEWPAENRQVTIVAMDQDADVKLRMSSTRSFTTDASWNKPTNASGAVLDDSCKCYRGQDVGWSTFISHQHLRRRSFLKNDDLIITADFNDLTHLIKTEVPVKPAAPVTDITDEQTVSEVGMRQQAPKHREARAAKPCHPNPCLNGGLCVDSEGKASCRCATSQTTYYTGKRCEEVNTDSSILGALIGGAAGTVVLTGAIFTVVRRAQ</sequence>
<dbReference type="PROSITE" id="PS50060">
    <property type="entry name" value="MAM_2"/>
    <property type="match status" value="2"/>
</dbReference>
<dbReference type="SUPFAM" id="SSF55486">
    <property type="entry name" value="Metalloproteases ('zincins'), catalytic domain"/>
    <property type="match status" value="1"/>
</dbReference>
<dbReference type="FunFam" id="2.10.25.10:FF:000363">
    <property type="entry name" value="Meprin A subunit"/>
    <property type="match status" value="1"/>
</dbReference>
<comment type="caution">
    <text evidence="32">The sequence shown here is derived from an EMBL/GenBank/DDBJ whole genome shotgun (WGS) entry which is preliminary data.</text>
</comment>
<evidence type="ECO:0000256" key="21">
    <source>
        <dbReference type="ARBA" id="ARBA00051946"/>
    </source>
</evidence>
<evidence type="ECO:0000256" key="24">
    <source>
        <dbReference type="PROSITE-ProRule" id="PRU01211"/>
    </source>
</evidence>
<evidence type="ECO:0000256" key="7">
    <source>
        <dbReference type="ARBA" id="ARBA00022553"/>
    </source>
</evidence>
<evidence type="ECO:0000256" key="10">
    <source>
        <dbReference type="ARBA" id="ARBA00022723"/>
    </source>
</evidence>
<dbReference type="Gene3D" id="1.25.40.280">
    <property type="entry name" value="alix/aip1 like domains"/>
    <property type="match status" value="1"/>
</dbReference>
<dbReference type="GO" id="GO:0005886">
    <property type="term" value="C:plasma membrane"/>
    <property type="evidence" value="ECO:0007669"/>
    <property type="project" value="UniProtKB-SubCell"/>
</dbReference>
<evidence type="ECO:0000259" key="28">
    <source>
        <dbReference type="PROSITE" id="PS50060"/>
    </source>
</evidence>
<evidence type="ECO:0000256" key="8">
    <source>
        <dbReference type="ARBA" id="ARBA00022670"/>
    </source>
</evidence>
<evidence type="ECO:0000256" key="16">
    <source>
        <dbReference type="ARBA" id="ARBA00023136"/>
    </source>
</evidence>
<dbReference type="InterPro" id="IPR006026">
    <property type="entry name" value="Peptidase_Metallo"/>
</dbReference>
<feature type="domain" description="MAM" evidence="28">
    <location>
        <begin position="708"/>
        <end position="873"/>
    </location>
</feature>
<dbReference type="Pfam" id="PF00008">
    <property type="entry name" value="EGF"/>
    <property type="match status" value="1"/>
</dbReference>
<feature type="binding site" evidence="24">
    <location>
        <position position="606"/>
    </location>
    <ligand>
        <name>Zn(2+)</name>
        <dbReference type="ChEBI" id="CHEBI:29105"/>
        <note>catalytic</note>
    </ligand>
</feature>
<dbReference type="InterPro" id="IPR008974">
    <property type="entry name" value="TRAF-like"/>
</dbReference>
<evidence type="ECO:0000256" key="1">
    <source>
        <dbReference type="ARBA" id="ARBA00004251"/>
    </source>
</evidence>
<feature type="transmembrane region" description="Helical" evidence="26">
    <location>
        <begin position="1394"/>
        <end position="1416"/>
    </location>
</feature>
<dbReference type="PROSITE" id="PS50026">
    <property type="entry name" value="EGF_3"/>
    <property type="match status" value="1"/>
</dbReference>
<comment type="similarity">
    <text evidence="3">Belongs to the BROX family.</text>
</comment>
<dbReference type="SUPFAM" id="SSF49599">
    <property type="entry name" value="TRAF domain-like"/>
    <property type="match status" value="2"/>
</dbReference>
<evidence type="ECO:0000259" key="31">
    <source>
        <dbReference type="PROSITE" id="PS51864"/>
    </source>
</evidence>
<feature type="domain" description="Peptidase M12A" evidence="31">
    <location>
        <begin position="507"/>
        <end position="701"/>
    </location>
</feature>
<keyword evidence="14 26" id="KW-1133">Transmembrane helix</keyword>
<dbReference type="InterPro" id="IPR000998">
    <property type="entry name" value="MAM_dom"/>
</dbReference>
<dbReference type="PROSITE" id="PS51180">
    <property type="entry name" value="BRO1"/>
    <property type="match status" value="1"/>
</dbReference>
<keyword evidence="9 26" id="KW-0812">Transmembrane</keyword>
<evidence type="ECO:0000313" key="32">
    <source>
        <dbReference type="EMBL" id="KAF0023111.1"/>
    </source>
</evidence>
<dbReference type="Pfam" id="PF03097">
    <property type="entry name" value="BRO1"/>
    <property type="match status" value="1"/>
</dbReference>
<dbReference type="InterPro" id="IPR038898">
    <property type="entry name" value="BROX"/>
</dbReference>
<keyword evidence="18" id="KW-1015">Disulfide bond</keyword>
<dbReference type="InterPro" id="IPR024079">
    <property type="entry name" value="MetalloPept_cat_dom_sf"/>
</dbReference>
<comment type="cofactor">
    <cofactor evidence="24 25">
        <name>Zn(2+)</name>
        <dbReference type="ChEBI" id="CHEBI:29105"/>
    </cofactor>
    <text evidence="24 25">Binds 1 zinc ion per subunit.</text>
</comment>
<dbReference type="Gene3D" id="2.10.25.10">
    <property type="entry name" value="Laminin"/>
    <property type="match status" value="1"/>
</dbReference>
<keyword evidence="5" id="KW-0964">Secreted</keyword>
<evidence type="ECO:0000256" key="18">
    <source>
        <dbReference type="ARBA" id="ARBA00023157"/>
    </source>
</evidence>
<dbReference type="PRINTS" id="PR00480">
    <property type="entry name" value="ASTACIN"/>
</dbReference>
<dbReference type="GO" id="GO:0006508">
    <property type="term" value="P:proteolysis"/>
    <property type="evidence" value="ECO:0007669"/>
    <property type="project" value="UniProtKB-KW"/>
</dbReference>
<feature type="binding site" evidence="24">
    <location>
        <position position="596"/>
    </location>
    <ligand>
        <name>Zn(2+)</name>
        <dbReference type="ChEBI" id="CHEBI:29105"/>
        <note>catalytic</note>
    </ligand>
</feature>
<evidence type="ECO:0000256" key="26">
    <source>
        <dbReference type="SAM" id="Phobius"/>
    </source>
</evidence>
<feature type="domain" description="MATH" evidence="29">
    <location>
        <begin position="1146"/>
        <end position="1301"/>
    </location>
</feature>
<dbReference type="CDD" id="cd06263">
    <property type="entry name" value="MAM"/>
    <property type="match status" value="2"/>
</dbReference>
<dbReference type="PANTHER" id="PTHR23032">
    <property type="entry name" value="BRO1 DOMAIN-CONTAINING PROTEIN BROX"/>
    <property type="match status" value="1"/>
</dbReference>
<evidence type="ECO:0000256" key="4">
    <source>
        <dbReference type="ARBA" id="ARBA00022475"/>
    </source>
</evidence>
<keyword evidence="19" id="KW-0325">Glycoprotein</keyword>
<dbReference type="GO" id="GO:0008270">
    <property type="term" value="F:zinc ion binding"/>
    <property type="evidence" value="ECO:0007669"/>
    <property type="project" value="UniProtKB-UniRule"/>
</dbReference>
<comment type="caution">
    <text evidence="23">Lacks conserved residue(s) required for the propagation of feature annotation.</text>
</comment>
<dbReference type="InterPro" id="IPR004328">
    <property type="entry name" value="BRO1_dom"/>
</dbReference>
<dbReference type="SUPFAM" id="SSF57196">
    <property type="entry name" value="EGF/Laminin"/>
    <property type="match status" value="1"/>
</dbReference>
<evidence type="ECO:0000259" key="27">
    <source>
        <dbReference type="PROSITE" id="PS50026"/>
    </source>
</evidence>
<dbReference type="Proteomes" id="UP000438429">
    <property type="component" value="Unassembled WGS sequence"/>
</dbReference>
<dbReference type="FunFam" id="2.60.210.10:FF:000009">
    <property type="entry name" value="Meprin A subunit"/>
    <property type="match status" value="1"/>
</dbReference>
<comment type="subcellular location">
    <subcellularLocation>
        <location evidence="1">Cell membrane</location>
        <topology evidence="1">Single-pass type I membrane protein</topology>
    </subcellularLocation>
    <subcellularLocation>
        <location evidence="2">Secreted</location>
    </subcellularLocation>
</comment>
<dbReference type="SMART" id="SM00235">
    <property type="entry name" value="ZnMc"/>
    <property type="match status" value="1"/>
</dbReference>
<dbReference type="GO" id="GO:0004222">
    <property type="term" value="F:metalloendopeptidase activity"/>
    <property type="evidence" value="ECO:0007669"/>
    <property type="project" value="UniProtKB-UniRule"/>
</dbReference>
<name>A0A6A4RVE3_SCOMX</name>
<dbReference type="CDD" id="cd09243">
    <property type="entry name" value="BRO1_Brox_like"/>
    <property type="match status" value="1"/>
</dbReference>
<keyword evidence="11" id="KW-0732">Signal</keyword>
<reference evidence="32 33" key="1">
    <citation type="submission" date="2019-06" db="EMBL/GenBank/DDBJ databases">
        <title>Draft genomes of female and male turbot (Scophthalmus maximus).</title>
        <authorList>
            <person name="Xu H."/>
            <person name="Xu X.-W."/>
            <person name="Shao C."/>
            <person name="Chen S."/>
        </authorList>
    </citation>
    <scope>NUCLEOTIDE SEQUENCE [LARGE SCALE GENOMIC DNA]</scope>
    <source>
        <strain evidence="32">Ysfricsl-2016a</strain>
        <tissue evidence="32">Blood</tissue>
    </source>
</reference>
<dbReference type="CDD" id="cd00054">
    <property type="entry name" value="EGF_CA"/>
    <property type="match status" value="1"/>
</dbReference>
<evidence type="ECO:0000256" key="6">
    <source>
        <dbReference type="ARBA" id="ARBA00022536"/>
    </source>
</evidence>
<evidence type="ECO:0000256" key="2">
    <source>
        <dbReference type="ARBA" id="ARBA00004613"/>
    </source>
</evidence>
<feature type="domain" description="EGF-like" evidence="27">
    <location>
        <begin position="1346"/>
        <end position="1386"/>
    </location>
</feature>
<keyword evidence="17" id="KW-0865">Zymogen</keyword>
<keyword evidence="8 24" id="KW-0645">Protease</keyword>
<protein>
    <recommendedName>
        <fullName evidence="25">Metalloendopeptidase</fullName>
        <ecNumber evidence="25">3.4.24.-</ecNumber>
    </recommendedName>
</protein>
<evidence type="ECO:0000259" key="29">
    <source>
        <dbReference type="PROSITE" id="PS50144"/>
    </source>
</evidence>
<evidence type="ECO:0000256" key="25">
    <source>
        <dbReference type="RuleBase" id="RU361183"/>
    </source>
</evidence>
<evidence type="ECO:0000256" key="12">
    <source>
        <dbReference type="ARBA" id="ARBA00022801"/>
    </source>
</evidence>
<comment type="catalytic activity">
    <reaction evidence="21">
        <text>Hydrolysis of proteins, including azocasein, and peptides. Hydrolysis of 5-His-|-Leu-6, 6-Leu-|-Cys-7, 14-Ala-|-Leu-15 and 19-Cys-|-Gly-20 bonds in insulin B chain.</text>
        <dbReference type="EC" id="3.4.24.63"/>
    </reaction>
</comment>
<dbReference type="Gene3D" id="2.60.210.10">
    <property type="entry name" value="Apoptosis, Tumor Necrosis Factor Receptor Associated Protein 2, Chain A"/>
    <property type="match status" value="1"/>
</dbReference>
<dbReference type="EC" id="3.4.24.-" evidence="25"/>
<keyword evidence="12 24" id="KW-0378">Hydrolase</keyword>
<feature type="domain" description="MAM" evidence="28">
    <location>
        <begin position="984"/>
        <end position="1148"/>
    </location>
</feature>
<dbReference type="GO" id="GO:0005576">
    <property type="term" value="C:extracellular region"/>
    <property type="evidence" value="ECO:0007669"/>
    <property type="project" value="UniProtKB-SubCell"/>
</dbReference>
<dbReference type="FunFam" id="2.60.120.200:FF:000037">
    <property type="entry name" value="Meprin A subunit"/>
    <property type="match status" value="2"/>
</dbReference>
<dbReference type="SMART" id="SM00137">
    <property type="entry name" value="MAM"/>
    <property type="match status" value="2"/>
</dbReference>
<evidence type="ECO:0000256" key="23">
    <source>
        <dbReference type="PROSITE-ProRule" id="PRU00076"/>
    </source>
</evidence>
<dbReference type="PROSITE" id="PS50144">
    <property type="entry name" value="MATH"/>
    <property type="match status" value="1"/>
</dbReference>
<evidence type="ECO:0000256" key="22">
    <source>
        <dbReference type="ARBA" id="ARBA00061743"/>
    </source>
</evidence>
<dbReference type="SUPFAM" id="SSF49899">
    <property type="entry name" value="Concanavalin A-like lectins/glucanases"/>
    <property type="match status" value="2"/>
</dbReference>
<evidence type="ECO:0000256" key="15">
    <source>
        <dbReference type="ARBA" id="ARBA00023049"/>
    </source>
</evidence>
<dbReference type="SMART" id="SM01041">
    <property type="entry name" value="BRO1"/>
    <property type="match status" value="1"/>
</dbReference>
<dbReference type="InterPro" id="IPR038499">
    <property type="entry name" value="BRO1_sf"/>
</dbReference>